<evidence type="ECO:0000256" key="7">
    <source>
        <dbReference type="ARBA" id="ARBA00022801"/>
    </source>
</evidence>
<dbReference type="Pfam" id="PF13023">
    <property type="entry name" value="HD_3"/>
    <property type="match status" value="1"/>
</dbReference>
<dbReference type="EC" id="3.1.3.89" evidence="5"/>
<dbReference type="Gene3D" id="1.10.3210.10">
    <property type="entry name" value="Hypothetical protein af1432"/>
    <property type="match status" value="1"/>
</dbReference>
<evidence type="ECO:0000259" key="8">
    <source>
        <dbReference type="SMART" id="SM00471"/>
    </source>
</evidence>
<comment type="cofactor">
    <cofactor evidence="3">
        <name>Co(2+)</name>
        <dbReference type="ChEBI" id="CHEBI:48828"/>
    </cofactor>
</comment>
<dbReference type="SUPFAM" id="SSF109604">
    <property type="entry name" value="HD-domain/PDEase-like"/>
    <property type="match status" value="1"/>
</dbReference>
<keyword evidence="7" id="KW-0378">Hydrolase</keyword>
<dbReference type="InterPro" id="IPR006674">
    <property type="entry name" value="HD_domain"/>
</dbReference>
<evidence type="ECO:0000256" key="3">
    <source>
        <dbReference type="ARBA" id="ARBA00001941"/>
    </source>
</evidence>
<sequence>MKNLVDFFIKVGELENIPKRGWLLIGEKNPQTIADHIFRVAIMAWVLAKERKTNFNMERVIKLALVHDLCELYAGDTTPYDYGQILPKNKKKWPELFDKWPRFPKSKKLKFSKEKHRNERKSLKRLTGKLPSSLKKEFLALWTDYECLKSKEAKFVSQINRIETLLRALEYAKKKKTQPYRSWWIGSKERVDDPLLVKFMATLDKCFPNQKIE</sequence>
<evidence type="ECO:0000256" key="2">
    <source>
        <dbReference type="ARBA" id="ARBA00001936"/>
    </source>
</evidence>
<evidence type="ECO:0000313" key="10">
    <source>
        <dbReference type="Proteomes" id="UP000230273"/>
    </source>
</evidence>
<evidence type="ECO:0000256" key="1">
    <source>
        <dbReference type="ARBA" id="ARBA00001638"/>
    </source>
</evidence>
<evidence type="ECO:0000256" key="6">
    <source>
        <dbReference type="ARBA" id="ARBA00022723"/>
    </source>
</evidence>
<dbReference type="Proteomes" id="UP000230273">
    <property type="component" value="Unassembled WGS sequence"/>
</dbReference>
<proteinExistence type="predicted"/>
<gene>
    <name evidence="9" type="ORF">COX36_04430</name>
</gene>
<comment type="cofactor">
    <cofactor evidence="2">
        <name>Mn(2+)</name>
        <dbReference type="ChEBI" id="CHEBI:29035"/>
    </cofactor>
</comment>
<reference evidence="9 10" key="1">
    <citation type="submission" date="2017-09" db="EMBL/GenBank/DDBJ databases">
        <title>Depth-based differentiation of microbial function through sediment-hosted aquifers and enrichment of novel symbionts in the deep terrestrial subsurface.</title>
        <authorList>
            <person name="Probst A.J."/>
            <person name="Ladd B."/>
            <person name="Jarett J.K."/>
            <person name="Geller-Mcgrath D.E."/>
            <person name="Sieber C.M."/>
            <person name="Emerson J.B."/>
            <person name="Anantharaman K."/>
            <person name="Thomas B.C."/>
            <person name="Malmstrom R."/>
            <person name="Stieglmeier M."/>
            <person name="Klingl A."/>
            <person name="Woyke T."/>
            <person name="Ryan C.M."/>
            <person name="Banfield J.F."/>
        </authorList>
    </citation>
    <scope>NUCLEOTIDE SEQUENCE [LARGE SCALE GENOMIC DNA]</scope>
    <source>
        <strain evidence="9">CG23_combo_of_CG06-09_8_20_14_all_38_19</strain>
    </source>
</reference>
<dbReference type="PANTHER" id="PTHR11845">
    <property type="entry name" value="5'-DEOXYNUCLEOTIDASE HDDC2"/>
    <property type="match status" value="1"/>
</dbReference>
<dbReference type="GO" id="GO:0005737">
    <property type="term" value="C:cytoplasm"/>
    <property type="evidence" value="ECO:0007669"/>
    <property type="project" value="TreeGrafter"/>
</dbReference>
<accession>A0A2G9YVJ9</accession>
<dbReference type="GO" id="GO:0046872">
    <property type="term" value="F:metal ion binding"/>
    <property type="evidence" value="ECO:0007669"/>
    <property type="project" value="UniProtKB-KW"/>
</dbReference>
<dbReference type="InterPro" id="IPR003607">
    <property type="entry name" value="HD/PDEase_dom"/>
</dbReference>
<evidence type="ECO:0000313" key="9">
    <source>
        <dbReference type="EMBL" id="PIP23232.1"/>
    </source>
</evidence>
<feature type="domain" description="HD/PDEase" evidence="8">
    <location>
        <begin position="29"/>
        <end position="174"/>
    </location>
</feature>
<comment type="subunit">
    <text evidence="4">Homodimer.</text>
</comment>
<dbReference type="PANTHER" id="PTHR11845:SF13">
    <property type="entry name" value="5'-DEOXYNUCLEOTIDASE HDDC2"/>
    <property type="match status" value="1"/>
</dbReference>
<dbReference type="InterPro" id="IPR039356">
    <property type="entry name" value="YfbR/HDDC2"/>
</dbReference>
<evidence type="ECO:0000256" key="4">
    <source>
        <dbReference type="ARBA" id="ARBA00011738"/>
    </source>
</evidence>
<dbReference type="EMBL" id="PCRP01000070">
    <property type="protein sequence ID" value="PIP23232.1"/>
    <property type="molecule type" value="Genomic_DNA"/>
</dbReference>
<evidence type="ECO:0000256" key="5">
    <source>
        <dbReference type="ARBA" id="ARBA00012964"/>
    </source>
</evidence>
<name>A0A2G9YVJ9_9BACT</name>
<dbReference type="GO" id="GO:0002953">
    <property type="term" value="F:5'-deoxynucleotidase activity"/>
    <property type="evidence" value="ECO:0007669"/>
    <property type="project" value="UniProtKB-EC"/>
</dbReference>
<keyword evidence="6" id="KW-0479">Metal-binding</keyword>
<organism evidence="9 10">
    <name type="scientific">Candidatus Nealsonbacteria bacterium CG23_combo_of_CG06-09_8_20_14_all_38_19</name>
    <dbReference type="NCBI Taxonomy" id="1974721"/>
    <lineage>
        <taxon>Bacteria</taxon>
        <taxon>Candidatus Nealsoniibacteriota</taxon>
    </lineage>
</organism>
<comment type="caution">
    <text evidence="9">The sequence shown here is derived from an EMBL/GenBank/DDBJ whole genome shotgun (WGS) entry which is preliminary data.</text>
</comment>
<protein>
    <recommendedName>
        <fullName evidence="5">5'-deoxynucleotidase</fullName>
        <ecNumber evidence="5">3.1.3.89</ecNumber>
    </recommendedName>
</protein>
<dbReference type="AlphaFoldDB" id="A0A2G9YVJ9"/>
<dbReference type="SMART" id="SM00471">
    <property type="entry name" value="HDc"/>
    <property type="match status" value="1"/>
</dbReference>
<comment type="catalytic activity">
    <reaction evidence="1">
        <text>a 2'-deoxyribonucleoside 5'-phosphate + H2O = a 2'-deoxyribonucleoside + phosphate</text>
        <dbReference type="Rhea" id="RHEA:36167"/>
        <dbReference type="ChEBI" id="CHEBI:15377"/>
        <dbReference type="ChEBI" id="CHEBI:18274"/>
        <dbReference type="ChEBI" id="CHEBI:43474"/>
        <dbReference type="ChEBI" id="CHEBI:65317"/>
        <dbReference type="EC" id="3.1.3.89"/>
    </reaction>
</comment>